<dbReference type="STRING" id="337451.A0A3S3QT39"/>
<dbReference type="GO" id="GO:0016705">
    <property type="term" value="F:oxidoreductase activity, acting on paired donors, with incorporation or reduction of molecular oxygen"/>
    <property type="evidence" value="ECO:0007669"/>
    <property type="project" value="InterPro"/>
</dbReference>
<accession>A0A3S3QT39</accession>
<comment type="caution">
    <text evidence="1">The sequence shown here is derived from an EMBL/GenBank/DDBJ whole genome shotgun (WGS) entry which is preliminary data.</text>
</comment>
<dbReference type="GO" id="GO:0005506">
    <property type="term" value="F:iron ion binding"/>
    <property type="evidence" value="ECO:0007669"/>
    <property type="project" value="InterPro"/>
</dbReference>
<reference evidence="1 2" key="1">
    <citation type="journal article" date="2019" name="Nat. Plants">
        <title>Stout camphor tree genome fills gaps in understanding of flowering plant genome evolution.</title>
        <authorList>
            <person name="Chaw S.M."/>
            <person name="Liu Y.C."/>
            <person name="Wu Y.W."/>
            <person name="Wang H.Y."/>
            <person name="Lin C.I."/>
            <person name="Wu C.S."/>
            <person name="Ke H.M."/>
            <person name="Chang L.Y."/>
            <person name="Hsu C.Y."/>
            <person name="Yang H.T."/>
            <person name="Sudianto E."/>
            <person name="Hsu M.H."/>
            <person name="Wu K.P."/>
            <person name="Wang L.N."/>
            <person name="Leebens-Mack J.H."/>
            <person name="Tsai I.J."/>
        </authorList>
    </citation>
    <scope>NUCLEOTIDE SEQUENCE [LARGE SCALE GENOMIC DNA]</scope>
    <source>
        <strain evidence="2">cv. Chaw 1501</strain>
        <tissue evidence="1">Young leaves</tissue>
    </source>
</reference>
<gene>
    <name evidence="1" type="ORF">CKAN_01918000</name>
</gene>
<dbReference type="InterPro" id="IPR036396">
    <property type="entry name" value="Cyt_P450_sf"/>
</dbReference>
<organism evidence="1 2">
    <name type="scientific">Cinnamomum micranthum f. kanehirae</name>
    <dbReference type="NCBI Taxonomy" id="337451"/>
    <lineage>
        <taxon>Eukaryota</taxon>
        <taxon>Viridiplantae</taxon>
        <taxon>Streptophyta</taxon>
        <taxon>Embryophyta</taxon>
        <taxon>Tracheophyta</taxon>
        <taxon>Spermatophyta</taxon>
        <taxon>Magnoliopsida</taxon>
        <taxon>Magnoliidae</taxon>
        <taxon>Laurales</taxon>
        <taxon>Lauraceae</taxon>
        <taxon>Cinnamomum</taxon>
    </lineage>
</organism>
<dbReference type="EMBL" id="QPKB01000008">
    <property type="protein sequence ID" value="RWR90099.1"/>
    <property type="molecule type" value="Genomic_DNA"/>
</dbReference>
<dbReference type="AlphaFoldDB" id="A0A3S3QT39"/>
<evidence type="ECO:0000313" key="2">
    <source>
        <dbReference type="Proteomes" id="UP000283530"/>
    </source>
</evidence>
<evidence type="ECO:0000313" key="1">
    <source>
        <dbReference type="EMBL" id="RWR90099.1"/>
    </source>
</evidence>
<dbReference type="SUPFAM" id="SSF48264">
    <property type="entry name" value="Cytochrome P450"/>
    <property type="match status" value="1"/>
</dbReference>
<dbReference type="GO" id="GO:0020037">
    <property type="term" value="F:heme binding"/>
    <property type="evidence" value="ECO:0007669"/>
    <property type="project" value="InterPro"/>
</dbReference>
<dbReference type="Proteomes" id="UP000283530">
    <property type="component" value="Unassembled WGS sequence"/>
</dbReference>
<name>A0A3S3QT39_9MAGN</name>
<sequence>MTVWFGTKQPTIIVSDHDLVWEVLVSKSPENAAREITSIAKSGTADYRTIVSSDAAPHWHSLRRGLPNGVIGPLFHSVQRPSRNPTWHR</sequence>
<dbReference type="GO" id="GO:0004497">
    <property type="term" value="F:monooxygenase activity"/>
    <property type="evidence" value="ECO:0007669"/>
    <property type="project" value="InterPro"/>
</dbReference>
<protein>
    <submittedName>
        <fullName evidence="1">Putative CYP719</fullName>
    </submittedName>
</protein>
<dbReference type="OrthoDB" id="10475072at2759"/>
<keyword evidence="2" id="KW-1185">Reference proteome</keyword>
<proteinExistence type="predicted"/>